<dbReference type="Proteomes" id="UP000792457">
    <property type="component" value="Unassembled WGS sequence"/>
</dbReference>
<evidence type="ECO:0000313" key="1">
    <source>
        <dbReference type="EMBL" id="KAG8228327.1"/>
    </source>
</evidence>
<dbReference type="InterPro" id="IPR036691">
    <property type="entry name" value="Endo/exonu/phosph_ase_sf"/>
</dbReference>
<comment type="caution">
    <text evidence="1">The sequence shown here is derived from an EMBL/GenBank/DDBJ whole genome shotgun (WGS) entry which is preliminary data.</text>
</comment>
<keyword evidence="2" id="KW-1185">Reference proteome</keyword>
<accession>A0A8K0K5Y2</accession>
<dbReference type="Gene3D" id="3.60.10.10">
    <property type="entry name" value="Endonuclease/exonuclease/phosphatase"/>
    <property type="match status" value="1"/>
</dbReference>
<name>A0A8K0K5Y2_LADFU</name>
<dbReference type="EMBL" id="KZ308367">
    <property type="protein sequence ID" value="KAG8228327.1"/>
    <property type="molecule type" value="Genomic_DNA"/>
</dbReference>
<gene>
    <name evidence="1" type="ORF">J437_LFUL009372</name>
</gene>
<dbReference type="OrthoDB" id="7391519at2759"/>
<proteinExistence type="predicted"/>
<organism evidence="1 2">
    <name type="scientific">Ladona fulva</name>
    <name type="common">Scarce chaser dragonfly</name>
    <name type="synonym">Libellula fulva</name>
    <dbReference type="NCBI Taxonomy" id="123851"/>
    <lineage>
        <taxon>Eukaryota</taxon>
        <taxon>Metazoa</taxon>
        <taxon>Ecdysozoa</taxon>
        <taxon>Arthropoda</taxon>
        <taxon>Hexapoda</taxon>
        <taxon>Insecta</taxon>
        <taxon>Pterygota</taxon>
        <taxon>Palaeoptera</taxon>
        <taxon>Odonata</taxon>
        <taxon>Epiprocta</taxon>
        <taxon>Anisoptera</taxon>
        <taxon>Libelluloidea</taxon>
        <taxon>Libellulidae</taxon>
        <taxon>Ladona</taxon>
    </lineage>
</organism>
<protein>
    <submittedName>
        <fullName evidence="1">Uncharacterized protein</fullName>
    </submittedName>
</protein>
<evidence type="ECO:0000313" key="2">
    <source>
        <dbReference type="Proteomes" id="UP000792457"/>
    </source>
</evidence>
<reference evidence="1" key="1">
    <citation type="submission" date="2013-04" db="EMBL/GenBank/DDBJ databases">
        <authorList>
            <person name="Qu J."/>
            <person name="Murali S.C."/>
            <person name="Bandaranaike D."/>
            <person name="Bellair M."/>
            <person name="Blankenburg K."/>
            <person name="Chao H."/>
            <person name="Dinh H."/>
            <person name="Doddapaneni H."/>
            <person name="Downs B."/>
            <person name="Dugan-Rocha S."/>
            <person name="Elkadiri S."/>
            <person name="Gnanaolivu R.D."/>
            <person name="Hernandez B."/>
            <person name="Javaid M."/>
            <person name="Jayaseelan J.C."/>
            <person name="Lee S."/>
            <person name="Li M."/>
            <person name="Ming W."/>
            <person name="Munidasa M."/>
            <person name="Muniz J."/>
            <person name="Nguyen L."/>
            <person name="Ongeri F."/>
            <person name="Osuji N."/>
            <person name="Pu L.-L."/>
            <person name="Puazo M."/>
            <person name="Qu C."/>
            <person name="Quiroz J."/>
            <person name="Raj R."/>
            <person name="Weissenberger G."/>
            <person name="Xin Y."/>
            <person name="Zou X."/>
            <person name="Han Y."/>
            <person name="Richards S."/>
            <person name="Worley K."/>
            <person name="Muzny D."/>
            <person name="Gibbs R."/>
        </authorList>
    </citation>
    <scope>NUCLEOTIDE SEQUENCE</scope>
    <source>
        <strain evidence="1">Sampled in the wild</strain>
    </source>
</reference>
<sequence>MEIPFILANLQISRAAIGVLEEILSKGMIKVALTQEPWCHKGRIRGLNLSGDQIISCTSSDRPRACVYVNGVDAKHLPQLSTMDAAAAVLSFQEHDKEDSYVLFLSTTLNRESQPTFRNSVREEVFVFALSLCSSNIVHKIKEWRVSGETSPHMSDQCHILFTLSEEARQAIAYRDPEAKNWDLYRSELTRDIEGILLDVDWRSPFSPPARSWVPEPIIKANMPLHGVEEKCLKVE</sequence>
<dbReference type="AlphaFoldDB" id="A0A8K0K5Y2"/>
<reference evidence="1" key="2">
    <citation type="submission" date="2017-10" db="EMBL/GenBank/DDBJ databases">
        <title>Ladona fulva Genome sequencing and assembly.</title>
        <authorList>
            <person name="Murali S."/>
            <person name="Richards S."/>
            <person name="Bandaranaike D."/>
            <person name="Bellair M."/>
            <person name="Blankenburg K."/>
            <person name="Chao H."/>
            <person name="Dinh H."/>
            <person name="Doddapaneni H."/>
            <person name="Dugan-Rocha S."/>
            <person name="Elkadiri S."/>
            <person name="Gnanaolivu R."/>
            <person name="Hernandez B."/>
            <person name="Skinner E."/>
            <person name="Javaid M."/>
            <person name="Lee S."/>
            <person name="Li M."/>
            <person name="Ming W."/>
            <person name="Munidasa M."/>
            <person name="Muniz J."/>
            <person name="Nguyen L."/>
            <person name="Hughes D."/>
            <person name="Osuji N."/>
            <person name="Pu L.-L."/>
            <person name="Puazo M."/>
            <person name="Qu C."/>
            <person name="Quiroz J."/>
            <person name="Raj R."/>
            <person name="Weissenberger G."/>
            <person name="Xin Y."/>
            <person name="Zou X."/>
            <person name="Han Y."/>
            <person name="Worley K."/>
            <person name="Muzny D."/>
            <person name="Gibbs R."/>
        </authorList>
    </citation>
    <scope>NUCLEOTIDE SEQUENCE</scope>
    <source>
        <strain evidence="1">Sampled in the wild</strain>
    </source>
</reference>